<gene>
    <name evidence="1" type="ORF">JF888_10500</name>
</gene>
<reference evidence="1 2" key="1">
    <citation type="submission" date="2020-10" db="EMBL/GenBank/DDBJ databases">
        <title>Ca. Dormibacterota MAGs.</title>
        <authorList>
            <person name="Montgomery K."/>
        </authorList>
    </citation>
    <scope>NUCLEOTIDE SEQUENCE [LARGE SCALE GENOMIC DNA]</scope>
    <source>
        <strain evidence="1">SC8811_S16_3</strain>
    </source>
</reference>
<dbReference type="Proteomes" id="UP000620075">
    <property type="component" value="Unassembled WGS sequence"/>
</dbReference>
<dbReference type="GO" id="GO:0005737">
    <property type="term" value="C:cytoplasm"/>
    <property type="evidence" value="ECO:0007669"/>
    <property type="project" value="TreeGrafter"/>
</dbReference>
<sequence>MALLLREADVKALGDLDAIISAVAAATRDLGRGEAQNQPRRRVFPPGGVLNVMFASWPSGGVTGLKAYTIGGGQVRFLVTLFDLDGAPIAMIEANRLGALRTGAATGVAARALAGRGPTTVAVIGTGGQAQTQVAALRACLEVSELRIYGRDEGRRVRFAQTVGGRAAGSAEECVRGADVVVTITNSAEPVLEAAWVKPEALVVGAGCNIPSRSELPADLVKSCRAVVVDQRETAELESGDLLSAGYDFAGCVELGAVLAGTVELPASGGPLLFESHGLALWDLAAATTVLTSARTAGRGEEVGLFRSAGERP</sequence>
<dbReference type="InterPro" id="IPR036291">
    <property type="entry name" value="NAD(P)-bd_dom_sf"/>
</dbReference>
<evidence type="ECO:0000313" key="1">
    <source>
        <dbReference type="EMBL" id="MBJ7603603.1"/>
    </source>
</evidence>
<dbReference type="Gene3D" id="3.40.50.720">
    <property type="entry name" value="NAD(P)-binding Rossmann-like Domain"/>
    <property type="match status" value="1"/>
</dbReference>
<name>A0A934NDW2_9BACT</name>
<dbReference type="SUPFAM" id="SSF51735">
    <property type="entry name" value="NAD(P)-binding Rossmann-fold domains"/>
    <property type="match status" value="1"/>
</dbReference>
<dbReference type="Pfam" id="PF02423">
    <property type="entry name" value="OCD_Mu_crystall"/>
    <property type="match status" value="1"/>
</dbReference>
<dbReference type="PIRSF" id="PIRSF001439">
    <property type="entry name" value="CryM"/>
    <property type="match status" value="1"/>
</dbReference>
<dbReference type="PANTHER" id="PTHR13812:SF19">
    <property type="entry name" value="KETIMINE REDUCTASE MU-CRYSTALLIN"/>
    <property type="match status" value="1"/>
</dbReference>
<dbReference type="InterPro" id="IPR003462">
    <property type="entry name" value="ODC_Mu_crystall"/>
</dbReference>
<proteinExistence type="predicted"/>
<dbReference type="InterPro" id="IPR023401">
    <property type="entry name" value="ODC_N"/>
</dbReference>
<dbReference type="AlphaFoldDB" id="A0A934NDW2"/>
<organism evidence="1 2">
    <name type="scientific">Candidatus Dormiibacter inghamiae</name>
    <dbReference type="NCBI Taxonomy" id="3127013"/>
    <lineage>
        <taxon>Bacteria</taxon>
        <taxon>Bacillati</taxon>
        <taxon>Candidatus Dormiibacterota</taxon>
        <taxon>Candidatus Dormibacteria</taxon>
        <taxon>Candidatus Dormibacterales</taxon>
        <taxon>Candidatus Dormibacteraceae</taxon>
        <taxon>Candidatus Dormiibacter</taxon>
    </lineage>
</organism>
<dbReference type="EMBL" id="JAEKNQ010000040">
    <property type="protein sequence ID" value="MBJ7603603.1"/>
    <property type="molecule type" value="Genomic_DNA"/>
</dbReference>
<accession>A0A934NDW2</accession>
<dbReference type="PANTHER" id="PTHR13812">
    <property type="entry name" value="KETIMINE REDUCTASE MU-CRYSTALLIN"/>
    <property type="match status" value="1"/>
</dbReference>
<protein>
    <submittedName>
        <fullName evidence="1">Ornithine cyclodeaminase family protein</fullName>
    </submittedName>
</protein>
<comment type="caution">
    <text evidence="1">The sequence shown here is derived from an EMBL/GenBank/DDBJ whole genome shotgun (WGS) entry which is preliminary data.</text>
</comment>
<evidence type="ECO:0000313" key="2">
    <source>
        <dbReference type="Proteomes" id="UP000620075"/>
    </source>
</evidence>
<dbReference type="GO" id="GO:0042562">
    <property type="term" value="F:hormone binding"/>
    <property type="evidence" value="ECO:0007669"/>
    <property type="project" value="TreeGrafter"/>
</dbReference>
<dbReference type="Gene3D" id="3.30.1780.10">
    <property type="entry name" value="ornithine cyclodeaminase, domain 1"/>
    <property type="match status" value="1"/>
</dbReference>
<dbReference type="RefSeq" id="WP_338179899.1">
    <property type="nucleotide sequence ID" value="NZ_JAEKNQ010000040.1"/>
</dbReference>